<dbReference type="PANTHER" id="PTHR30462:SF3">
    <property type="entry name" value="INTERMEMBRANE TRANSPORT PROTEIN PQIA"/>
    <property type="match status" value="1"/>
</dbReference>
<feature type="transmembrane region" description="Helical" evidence="8">
    <location>
        <begin position="149"/>
        <end position="171"/>
    </location>
</feature>
<dbReference type="OrthoDB" id="9800207at2"/>
<dbReference type="RefSeq" id="WP_092891306.1">
    <property type="nucleotide sequence ID" value="NZ_CP061498.1"/>
</dbReference>
<feature type="transmembrane region" description="Helical" evidence="8">
    <location>
        <begin position="54"/>
        <end position="74"/>
    </location>
</feature>
<keyword evidence="5 8" id="KW-1133">Transmembrane helix</keyword>
<dbReference type="PANTHER" id="PTHR30462">
    <property type="entry name" value="INTERMEMBRANE TRANSPORT PROTEIN PQIB-RELATED"/>
    <property type="match status" value="1"/>
</dbReference>
<sequence length="237" mass="25067">MSGPAHRSGTYSTARAAGLVGCRTCGKVSPRGTTLCPRCESPLKSRDHSSVQTALAWMAAGIIAYFPANIYPMLLTTTLTDAQQSTIVGGAIELIRYGEIPVALIVLIASVAIPVGKFIAIGFLAYAVKRPGTLSGHRLQHLYDMVEFIGRWSMIDVFVVAILSALVQLGLVASINPGPAAVAFALSVIFTMLSARSFDSRLIWDAVNATPDGPAPPPGHQTGPDIDPGTARHMKDR</sequence>
<evidence type="ECO:0000256" key="1">
    <source>
        <dbReference type="ARBA" id="ARBA00004533"/>
    </source>
</evidence>
<keyword evidence="3" id="KW-0997">Cell inner membrane</keyword>
<dbReference type="Proteomes" id="UP000198539">
    <property type="component" value="Unassembled WGS sequence"/>
</dbReference>
<keyword evidence="6 8" id="KW-0472">Membrane</keyword>
<dbReference type="EMBL" id="FNOM01000009">
    <property type="protein sequence ID" value="SDX52143.1"/>
    <property type="molecule type" value="Genomic_DNA"/>
</dbReference>
<keyword evidence="4 8" id="KW-0812">Transmembrane</keyword>
<evidence type="ECO:0000256" key="8">
    <source>
        <dbReference type="SAM" id="Phobius"/>
    </source>
</evidence>
<protein>
    <submittedName>
        <fullName evidence="9">Paraquat-inducible protein A</fullName>
    </submittedName>
</protein>
<proteinExistence type="predicted"/>
<dbReference type="InterPro" id="IPR051800">
    <property type="entry name" value="PqiA-PqiB_transport"/>
</dbReference>
<feature type="region of interest" description="Disordered" evidence="7">
    <location>
        <begin position="211"/>
        <end position="237"/>
    </location>
</feature>
<dbReference type="InterPro" id="IPR007498">
    <property type="entry name" value="PqiA-like"/>
</dbReference>
<evidence type="ECO:0000256" key="2">
    <source>
        <dbReference type="ARBA" id="ARBA00022475"/>
    </source>
</evidence>
<organism evidence="9 10">
    <name type="scientific">Roseicitreum antarcticum</name>
    <dbReference type="NCBI Taxonomy" id="564137"/>
    <lineage>
        <taxon>Bacteria</taxon>
        <taxon>Pseudomonadati</taxon>
        <taxon>Pseudomonadota</taxon>
        <taxon>Alphaproteobacteria</taxon>
        <taxon>Rhodobacterales</taxon>
        <taxon>Paracoccaceae</taxon>
        <taxon>Roseicitreum</taxon>
    </lineage>
</organism>
<dbReference type="STRING" id="564137.SAMN04488238_109123"/>
<evidence type="ECO:0000256" key="7">
    <source>
        <dbReference type="SAM" id="MobiDB-lite"/>
    </source>
</evidence>
<dbReference type="Pfam" id="PF04403">
    <property type="entry name" value="PqiA"/>
    <property type="match status" value="1"/>
</dbReference>
<accession>A0A1H3CDG2</accession>
<evidence type="ECO:0000313" key="10">
    <source>
        <dbReference type="Proteomes" id="UP000198539"/>
    </source>
</evidence>
<feature type="transmembrane region" description="Helical" evidence="8">
    <location>
        <begin position="177"/>
        <end position="195"/>
    </location>
</feature>
<evidence type="ECO:0000256" key="5">
    <source>
        <dbReference type="ARBA" id="ARBA00022989"/>
    </source>
</evidence>
<gene>
    <name evidence="9" type="ORF">SAMN04488238_109123</name>
</gene>
<comment type="subcellular location">
    <subcellularLocation>
        <location evidence="1">Cell inner membrane</location>
    </subcellularLocation>
</comment>
<keyword evidence="2" id="KW-1003">Cell membrane</keyword>
<keyword evidence="10" id="KW-1185">Reference proteome</keyword>
<evidence type="ECO:0000256" key="3">
    <source>
        <dbReference type="ARBA" id="ARBA00022519"/>
    </source>
</evidence>
<name>A0A1H3CDG2_9RHOB</name>
<dbReference type="GO" id="GO:0005886">
    <property type="term" value="C:plasma membrane"/>
    <property type="evidence" value="ECO:0007669"/>
    <property type="project" value="UniProtKB-SubCell"/>
</dbReference>
<evidence type="ECO:0000256" key="4">
    <source>
        <dbReference type="ARBA" id="ARBA00022692"/>
    </source>
</evidence>
<evidence type="ECO:0000313" key="9">
    <source>
        <dbReference type="EMBL" id="SDX52143.1"/>
    </source>
</evidence>
<feature type="transmembrane region" description="Helical" evidence="8">
    <location>
        <begin position="102"/>
        <end position="128"/>
    </location>
</feature>
<reference evidence="9 10" key="1">
    <citation type="submission" date="2016-10" db="EMBL/GenBank/DDBJ databases">
        <authorList>
            <person name="de Groot N.N."/>
        </authorList>
    </citation>
    <scope>NUCLEOTIDE SEQUENCE [LARGE SCALE GENOMIC DNA]</scope>
    <source>
        <strain evidence="9 10">CGMCC 1.8894</strain>
    </source>
</reference>
<dbReference type="AlphaFoldDB" id="A0A1H3CDG2"/>
<evidence type="ECO:0000256" key="6">
    <source>
        <dbReference type="ARBA" id="ARBA00023136"/>
    </source>
</evidence>